<reference evidence="12" key="2">
    <citation type="submission" date="2025-08" db="UniProtKB">
        <authorList>
            <consortium name="Ensembl"/>
        </authorList>
    </citation>
    <scope>IDENTIFICATION</scope>
</reference>
<protein>
    <submittedName>
        <fullName evidence="12">Aquaporin 7</fullName>
    </submittedName>
</protein>
<dbReference type="CDD" id="cd00333">
    <property type="entry name" value="MIP"/>
    <property type="match status" value="1"/>
</dbReference>
<feature type="transmembrane region" description="Helical" evidence="11">
    <location>
        <begin position="63"/>
        <end position="82"/>
    </location>
</feature>
<feature type="region of interest" description="Disordered" evidence="10">
    <location>
        <begin position="281"/>
        <end position="309"/>
    </location>
</feature>
<feature type="transmembrane region" description="Helical" evidence="11">
    <location>
        <begin position="103"/>
        <end position="123"/>
    </location>
</feature>
<keyword evidence="6 11" id="KW-0472">Membrane</keyword>
<dbReference type="AlphaFoldDB" id="A0A4W5NVQ5"/>
<dbReference type="Gene3D" id="1.20.1080.10">
    <property type="entry name" value="Glycerol uptake facilitator protein"/>
    <property type="match status" value="1"/>
</dbReference>
<evidence type="ECO:0000256" key="3">
    <source>
        <dbReference type="ARBA" id="ARBA00022448"/>
    </source>
</evidence>
<organism evidence="12 13">
    <name type="scientific">Hucho hucho</name>
    <name type="common">huchen</name>
    <dbReference type="NCBI Taxonomy" id="62062"/>
    <lineage>
        <taxon>Eukaryota</taxon>
        <taxon>Metazoa</taxon>
        <taxon>Chordata</taxon>
        <taxon>Craniata</taxon>
        <taxon>Vertebrata</taxon>
        <taxon>Euteleostomi</taxon>
        <taxon>Actinopterygii</taxon>
        <taxon>Neopterygii</taxon>
        <taxon>Teleostei</taxon>
        <taxon>Protacanthopterygii</taxon>
        <taxon>Salmoniformes</taxon>
        <taxon>Salmonidae</taxon>
        <taxon>Salmoninae</taxon>
        <taxon>Hucho</taxon>
    </lineage>
</organism>
<dbReference type="InterPro" id="IPR000425">
    <property type="entry name" value="MIP"/>
</dbReference>
<keyword evidence="4 9" id="KW-0812">Transmembrane</keyword>
<comment type="catalytic activity">
    <reaction evidence="8">
        <text>glycerol(in) = glycerol(out)</text>
        <dbReference type="Rhea" id="RHEA:29675"/>
        <dbReference type="ChEBI" id="CHEBI:17754"/>
    </reaction>
</comment>
<dbReference type="InterPro" id="IPR023271">
    <property type="entry name" value="Aquaporin-like"/>
</dbReference>
<dbReference type="PANTHER" id="PTHR43829:SF15">
    <property type="entry name" value="AQUAPORIN-7"/>
    <property type="match status" value="1"/>
</dbReference>
<sequence length="309" mass="33157">MLEMEQGSVQAHGRNRKLSRIWVIKNECVRMVLAETLSTYVMMVFGLGSVAQVVTGRGAFGEYLSINLGFGLGVAMGVHIGGRVSGAHMNSAVSFTMCLFGRLCWRVLPLYILSQLIGSFLAAGTIYSLYYNAICHYCGGNLTVSGPKATAAIFATYPAPYLSLHAGFLDQLFGTAMLLLCLMALSDQRNQPTPSGGEPIAVGLLVLLIGVSLGGNSGYAINPSRDLGPRVFTAIAGWGPEVFRAGNGWWWVPVLAPLVGGVTGAAVYKVFVELHHTSPRDQRMGLEDETEKEAAPLEKQKSLRPEVCV</sequence>
<keyword evidence="13" id="KW-1185">Reference proteome</keyword>
<dbReference type="Pfam" id="PF00230">
    <property type="entry name" value="MIP"/>
    <property type="match status" value="1"/>
</dbReference>
<evidence type="ECO:0000256" key="11">
    <source>
        <dbReference type="SAM" id="Phobius"/>
    </source>
</evidence>
<dbReference type="NCBIfam" id="TIGR00861">
    <property type="entry name" value="MIP"/>
    <property type="match status" value="1"/>
</dbReference>
<dbReference type="SUPFAM" id="SSF81338">
    <property type="entry name" value="Aquaporin-like"/>
    <property type="match status" value="1"/>
</dbReference>
<evidence type="ECO:0000256" key="4">
    <source>
        <dbReference type="ARBA" id="ARBA00022692"/>
    </source>
</evidence>
<keyword evidence="3 9" id="KW-0813">Transport</keyword>
<comment type="catalytic activity">
    <reaction evidence="7">
        <text>H2O(in) = H2O(out)</text>
        <dbReference type="Rhea" id="RHEA:29667"/>
        <dbReference type="ChEBI" id="CHEBI:15377"/>
    </reaction>
</comment>
<evidence type="ECO:0000256" key="5">
    <source>
        <dbReference type="ARBA" id="ARBA00022989"/>
    </source>
</evidence>
<feature type="transmembrane region" description="Helical" evidence="11">
    <location>
        <begin position="28"/>
        <end position="51"/>
    </location>
</feature>
<accession>A0A4W5NVQ5</accession>
<evidence type="ECO:0000256" key="1">
    <source>
        <dbReference type="ARBA" id="ARBA00004141"/>
    </source>
</evidence>
<evidence type="ECO:0000256" key="6">
    <source>
        <dbReference type="ARBA" id="ARBA00023136"/>
    </source>
</evidence>
<evidence type="ECO:0000256" key="2">
    <source>
        <dbReference type="ARBA" id="ARBA00006175"/>
    </source>
</evidence>
<dbReference type="InterPro" id="IPR050363">
    <property type="entry name" value="MIP/Aquaporin"/>
</dbReference>
<dbReference type="InterPro" id="IPR026252">
    <property type="entry name" value="Aquaporin_10"/>
</dbReference>
<feature type="transmembrane region" description="Helical" evidence="11">
    <location>
        <begin position="199"/>
        <end position="221"/>
    </location>
</feature>
<proteinExistence type="inferred from homology"/>
<evidence type="ECO:0000313" key="12">
    <source>
        <dbReference type="Ensembl" id="ENSHHUP00000055157.1"/>
    </source>
</evidence>
<name>A0A4W5NVQ5_9TELE</name>
<evidence type="ECO:0000256" key="8">
    <source>
        <dbReference type="ARBA" id="ARBA00049405"/>
    </source>
</evidence>
<comment type="similarity">
    <text evidence="2 9">Belongs to the MIP/aquaporin (TC 1.A.8) family.</text>
</comment>
<dbReference type="FunFam" id="1.20.1080.10:FF:000005">
    <property type="entry name" value="Aquaporin 3"/>
    <property type="match status" value="1"/>
</dbReference>
<dbReference type="GO" id="GO:0015254">
    <property type="term" value="F:glycerol channel activity"/>
    <property type="evidence" value="ECO:0007669"/>
    <property type="project" value="TreeGrafter"/>
</dbReference>
<dbReference type="GeneTree" id="ENSGT00940000159054"/>
<feature type="transmembrane region" description="Helical" evidence="11">
    <location>
        <begin position="248"/>
        <end position="271"/>
    </location>
</feature>
<evidence type="ECO:0000313" key="13">
    <source>
        <dbReference type="Proteomes" id="UP000314982"/>
    </source>
</evidence>
<dbReference type="GO" id="GO:0016323">
    <property type="term" value="C:basolateral plasma membrane"/>
    <property type="evidence" value="ECO:0007669"/>
    <property type="project" value="TreeGrafter"/>
</dbReference>
<dbReference type="Proteomes" id="UP000314982">
    <property type="component" value="Unassembled WGS sequence"/>
</dbReference>
<evidence type="ECO:0000256" key="9">
    <source>
        <dbReference type="RuleBase" id="RU000477"/>
    </source>
</evidence>
<feature type="transmembrane region" description="Helical" evidence="11">
    <location>
        <begin position="168"/>
        <end position="187"/>
    </location>
</feature>
<dbReference type="PANTHER" id="PTHR43829">
    <property type="entry name" value="AQUAPORIN OR AQUAGLYCEROPORIN RELATED"/>
    <property type="match status" value="1"/>
</dbReference>
<evidence type="ECO:0000256" key="10">
    <source>
        <dbReference type="SAM" id="MobiDB-lite"/>
    </source>
</evidence>
<dbReference type="PRINTS" id="PR00783">
    <property type="entry name" value="MINTRINSICP"/>
</dbReference>
<dbReference type="GO" id="GO:0015204">
    <property type="term" value="F:urea transmembrane transporter activity"/>
    <property type="evidence" value="ECO:0007669"/>
    <property type="project" value="TreeGrafter"/>
</dbReference>
<dbReference type="Ensembl" id="ENSHHUT00000057075.1">
    <property type="protein sequence ID" value="ENSHHUP00000055157.1"/>
    <property type="gene ID" value="ENSHHUG00000033029.1"/>
</dbReference>
<comment type="subcellular location">
    <subcellularLocation>
        <location evidence="1">Membrane</location>
        <topology evidence="1">Multi-pass membrane protein</topology>
    </subcellularLocation>
</comment>
<dbReference type="PRINTS" id="PR02022">
    <property type="entry name" value="AQUAPORIN10M"/>
</dbReference>
<evidence type="ECO:0000256" key="7">
    <source>
        <dbReference type="ARBA" id="ARBA00034651"/>
    </source>
</evidence>
<keyword evidence="5 11" id="KW-1133">Transmembrane helix</keyword>
<dbReference type="GO" id="GO:0015250">
    <property type="term" value="F:water channel activity"/>
    <property type="evidence" value="ECO:0007669"/>
    <property type="project" value="TreeGrafter"/>
</dbReference>
<reference evidence="12" key="3">
    <citation type="submission" date="2025-09" db="UniProtKB">
        <authorList>
            <consortium name="Ensembl"/>
        </authorList>
    </citation>
    <scope>IDENTIFICATION</scope>
</reference>
<dbReference type="STRING" id="62062.ENSHHUP00000055157"/>
<reference evidence="13" key="1">
    <citation type="submission" date="2018-06" db="EMBL/GenBank/DDBJ databases">
        <title>Genome assembly of Danube salmon.</title>
        <authorList>
            <person name="Macqueen D.J."/>
            <person name="Gundappa M.K."/>
        </authorList>
    </citation>
    <scope>NUCLEOTIDE SEQUENCE [LARGE SCALE GENOMIC DNA]</scope>
</reference>